<name>A0A157ST69_9BORD</name>
<dbReference type="InterPro" id="IPR010916">
    <property type="entry name" value="TonB_box_CS"/>
</dbReference>
<evidence type="ECO:0000256" key="1">
    <source>
        <dbReference type="SAM" id="SignalP"/>
    </source>
</evidence>
<proteinExistence type="predicted"/>
<keyword evidence="4" id="KW-1185">Reference proteome</keyword>
<dbReference type="InterPro" id="IPR015168">
    <property type="entry name" value="SsuA/THI5"/>
</dbReference>
<dbReference type="AlphaFoldDB" id="A0A157ST69"/>
<gene>
    <name evidence="3" type="primary">ssuA_2</name>
    <name evidence="3" type="ORF">SAMEA3906486_04692</name>
</gene>
<dbReference type="EMBL" id="FKIF01000009">
    <property type="protein sequence ID" value="SAI73535.1"/>
    <property type="molecule type" value="Genomic_DNA"/>
</dbReference>
<dbReference type="RefSeq" id="WP_066132437.1">
    <property type="nucleotide sequence ID" value="NZ_FKIF01000009.1"/>
</dbReference>
<dbReference type="STRING" id="288768.SAMEA3906486_04692"/>
<dbReference type="Gene3D" id="3.40.190.10">
    <property type="entry name" value="Periplasmic binding protein-like II"/>
    <property type="match status" value="2"/>
</dbReference>
<accession>A0A157ST69</accession>
<dbReference type="PANTHER" id="PTHR30024">
    <property type="entry name" value="ALIPHATIC SULFONATES-BINDING PROTEIN-RELATED"/>
    <property type="match status" value="1"/>
</dbReference>
<evidence type="ECO:0000313" key="3">
    <source>
        <dbReference type="EMBL" id="SAI73535.1"/>
    </source>
</evidence>
<feature type="chain" id="PRO_5007616467" evidence="1">
    <location>
        <begin position="24"/>
        <end position="348"/>
    </location>
</feature>
<protein>
    <submittedName>
        <fullName evidence="3">Aliphatic sulfonates substrate-binding protein</fullName>
    </submittedName>
</protein>
<dbReference type="Pfam" id="PF09084">
    <property type="entry name" value="NMT1"/>
    <property type="match status" value="1"/>
</dbReference>
<feature type="domain" description="SsuA/THI5-like" evidence="2">
    <location>
        <begin position="62"/>
        <end position="248"/>
    </location>
</feature>
<organism evidence="3 4">
    <name type="scientific">Bordetella ansorpii</name>
    <dbReference type="NCBI Taxonomy" id="288768"/>
    <lineage>
        <taxon>Bacteria</taxon>
        <taxon>Pseudomonadati</taxon>
        <taxon>Pseudomonadota</taxon>
        <taxon>Betaproteobacteria</taxon>
        <taxon>Burkholderiales</taxon>
        <taxon>Alcaligenaceae</taxon>
        <taxon>Bordetella</taxon>
    </lineage>
</organism>
<dbReference type="SUPFAM" id="SSF53850">
    <property type="entry name" value="Periplasmic binding protein-like II"/>
    <property type="match status" value="1"/>
</dbReference>
<sequence length="348" mass="37564">MVSRRDFNFLSMASILASGVAPAFVRAAQSLDVVRFGWSNTVIVSAQTMHALKNTDIAERNGIKLEQPLLMNSPAVSEAIASGSTDIGTVSDFSAVTMMAAGAPIVPVAHQSSFRSAVMVTKKSGIKSMADLKGKQVYGTFGITAYLNAQEAVRSAGLTVGRDVNFININTPELTDAIRAQRIDAFFMWDPWLALFEDAGLATALAENTSPAMVLQAHTRFIKEKPDVLRRLLKAHSEALFYASQNHAQANAWFRSLEPAKSIPETVIEHASTFDPQWSAKTLADITATISPKAIDSMQRMAHWGVGEKLLPRVPDVKALVNTAISGQADQETKTAAFDLSSVKIKTA</sequence>
<feature type="signal peptide" evidence="1">
    <location>
        <begin position="1"/>
        <end position="23"/>
    </location>
</feature>
<dbReference type="PROSITE" id="PS00430">
    <property type="entry name" value="TONB_DEPENDENT_REC_1"/>
    <property type="match status" value="1"/>
</dbReference>
<reference evidence="3 4" key="1">
    <citation type="submission" date="2016-04" db="EMBL/GenBank/DDBJ databases">
        <authorList>
            <consortium name="Pathogen Informatics"/>
        </authorList>
    </citation>
    <scope>NUCLEOTIDE SEQUENCE [LARGE SCALE GENOMIC DNA]</scope>
    <source>
        <strain evidence="3 4">H050680373</strain>
    </source>
</reference>
<evidence type="ECO:0000259" key="2">
    <source>
        <dbReference type="Pfam" id="PF09084"/>
    </source>
</evidence>
<dbReference type="Proteomes" id="UP000076848">
    <property type="component" value="Unassembled WGS sequence"/>
</dbReference>
<dbReference type="OrthoDB" id="8555942at2"/>
<dbReference type="CDD" id="cd01008">
    <property type="entry name" value="PBP2_NrtA_SsuA_CpmA_like"/>
    <property type="match status" value="1"/>
</dbReference>
<evidence type="ECO:0000313" key="4">
    <source>
        <dbReference type="Proteomes" id="UP000076848"/>
    </source>
</evidence>
<keyword evidence="1" id="KW-0732">Signal</keyword>